<evidence type="ECO:0000313" key="5">
    <source>
        <dbReference type="Proteomes" id="UP001176940"/>
    </source>
</evidence>
<dbReference type="SUPFAM" id="SSF54277">
    <property type="entry name" value="CAD &amp; PB1 domains"/>
    <property type="match status" value="1"/>
</dbReference>
<dbReference type="InterPro" id="IPR003508">
    <property type="entry name" value="CIDE-N_dom"/>
</dbReference>
<dbReference type="Pfam" id="PF09230">
    <property type="entry name" value="DFF40"/>
    <property type="match status" value="1"/>
</dbReference>
<gene>
    <name evidence="4" type="ORF">RIMI_LOCUS11694462</name>
</gene>
<protein>
    <recommendedName>
        <fullName evidence="3">CIDE-N domain-containing protein</fullName>
    </recommendedName>
</protein>
<dbReference type="InterPro" id="IPR015311">
    <property type="entry name" value="DFF40_C"/>
</dbReference>
<organism evidence="4 5">
    <name type="scientific">Ranitomeya imitator</name>
    <name type="common">mimic poison frog</name>
    <dbReference type="NCBI Taxonomy" id="111125"/>
    <lineage>
        <taxon>Eukaryota</taxon>
        <taxon>Metazoa</taxon>
        <taxon>Chordata</taxon>
        <taxon>Craniata</taxon>
        <taxon>Vertebrata</taxon>
        <taxon>Euteleostomi</taxon>
        <taxon>Amphibia</taxon>
        <taxon>Batrachia</taxon>
        <taxon>Anura</taxon>
        <taxon>Neobatrachia</taxon>
        <taxon>Hyloidea</taxon>
        <taxon>Dendrobatidae</taxon>
        <taxon>Dendrobatinae</taxon>
        <taxon>Ranitomeya</taxon>
    </lineage>
</organism>
<evidence type="ECO:0000259" key="3">
    <source>
        <dbReference type="PROSITE" id="PS51135"/>
    </source>
</evidence>
<reference evidence="4" key="1">
    <citation type="submission" date="2023-07" db="EMBL/GenBank/DDBJ databases">
        <authorList>
            <person name="Stuckert A."/>
        </authorList>
    </citation>
    <scope>NUCLEOTIDE SEQUENCE</scope>
</reference>
<dbReference type="InterPro" id="IPR039729">
    <property type="entry name" value="DFF40"/>
</dbReference>
<dbReference type="Proteomes" id="UP001176940">
    <property type="component" value="Unassembled WGS sequence"/>
</dbReference>
<keyword evidence="1 2" id="KW-0053">Apoptosis</keyword>
<evidence type="ECO:0000256" key="2">
    <source>
        <dbReference type="PROSITE-ProRule" id="PRU00447"/>
    </source>
</evidence>
<accession>A0ABN9LPS9</accession>
<dbReference type="SUPFAM" id="SSF54060">
    <property type="entry name" value="His-Me finger endonucleases"/>
    <property type="match status" value="1"/>
</dbReference>
<dbReference type="PROSITE" id="PS51135">
    <property type="entry name" value="CIDE_N"/>
    <property type="match status" value="1"/>
</dbReference>
<evidence type="ECO:0000313" key="4">
    <source>
        <dbReference type="EMBL" id="CAJ0947489.1"/>
    </source>
</evidence>
<dbReference type="EMBL" id="CAUEEQ010026783">
    <property type="protein sequence ID" value="CAJ0947489.1"/>
    <property type="molecule type" value="Genomic_DNA"/>
</dbReference>
<sequence length="301" mass="35016">MYSSLDSRLPPKTTRVCLYEDGTELSDEYLMSLADHTELVLLSPGQTWAGRIVTDFHRFLNAIYMGQPEFIEAARKIQSDGQDPQMRKIIQDIVQNLDDNAEAEERDDDEAWFQGVEKRFKNKSSYMRESCKRRIRSYITEVQNFNVDRAVKDEYEELVQTMHNALSAVDFNGSYFDRSEVEATRLCTAHGWFSCQGAFDQSDCLSNHSINPYSNQESRILFSSWNLDHVIEKKRTILPCLNEAVNKSKGRQINWKYFFDLLFTTKNLKLVSIVCHKKTAHKLECDEDMVYTEVPAKRLKT</sequence>
<evidence type="ECO:0000256" key="1">
    <source>
        <dbReference type="ARBA" id="ARBA00022703"/>
    </source>
</evidence>
<dbReference type="PANTHER" id="PTHR13067">
    <property type="entry name" value="CASPASE-ACTIVATED DNASE"/>
    <property type="match status" value="1"/>
</dbReference>
<keyword evidence="5" id="KW-1185">Reference proteome</keyword>
<proteinExistence type="predicted"/>
<comment type="caution">
    <text evidence="4">The sequence shown here is derived from an EMBL/GenBank/DDBJ whole genome shotgun (WGS) entry which is preliminary data.</text>
</comment>
<feature type="domain" description="CIDE-N" evidence="3">
    <location>
        <begin position="1"/>
        <end position="50"/>
    </location>
</feature>
<dbReference type="PANTHER" id="PTHR13067:SF2">
    <property type="entry name" value="CASPASE-ACTIVATED DNASE"/>
    <property type="match status" value="1"/>
</dbReference>
<dbReference type="Pfam" id="PF02017">
    <property type="entry name" value="CIDE-N"/>
    <property type="match status" value="1"/>
</dbReference>
<dbReference type="Gene3D" id="3.10.20.10">
    <property type="match status" value="1"/>
</dbReference>
<name>A0ABN9LPS9_9NEOB</name>
<dbReference type="InterPro" id="IPR044925">
    <property type="entry name" value="His-Me_finger_sf"/>
</dbReference>
<dbReference type="Gene3D" id="6.10.140.170">
    <property type="match status" value="1"/>
</dbReference>